<keyword evidence="2 3" id="KW-0808">Transferase</keyword>
<reference evidence="3" key="1">
    <citation type="journal article" date="2007" name="J. Bacteriol.">
        <title>Comparative genome analysis of four magnetotactic bacteria reveals a complex set of group-specific genes implicated in magnetosome biomineralization and function.</title>
        <authorList>
            <person name="Richter M."/>
            <person name="Kube M."/>
            <person name="Bazylinski D.A."/>
            <person name="Lombardot T."/>
            <person name="Gloeckner F.O."/>
            <person name="Reinhardt R."/>
            <person name="Schueler D."/>
        </authorList>
    </citation>
    <scope>NUCLEOTIDE SEQUENCE</scope>
    <source>
        <strain evidence="3">MSR-1</strain>
    </source>
</reference>
<dbReference type="AlphaFoldDB" id="A4TUC2"/>
<dbReference type="CDD" id="cd03789">
    <property type="entry name" value="GT9_LPS_heptosyltransferase"/>
    <property type="match status" value="1"/>
</dbReference>
<name>A4TUC2_9PROT</name>
<dbReference type="Gene3D" id="3.40.50.2000">
    <property type="entry name" value="Glycogen Phosphorylase B"/>
    <property type="match status" value="2"/>
</dbReference>
<evidence type="ECO:0000256" key="1">
    <source>
        <dbReference type="ARBA" id="ARBA00022676"/>
    </source>
</evidence>
<keyword evidence="1" id="KW-0328">Glycosyltransferase</keyword>
<dbReference type="GO" id="GO:0009244">
    <property type="term" value="P:lipopolysaccharide core region biosynthetic process"/>
    <property type="evidence" value="ECO:0007669"/>
    <property type="project" value="TreeGrafter"/>
</dbReference>
<organism evidence="3">
    <name type="scientific">Magnetospirillum gryphiswaldense</name>
    <dbReference type="NCBI Taxonomy" id="55518"/>
    <lineage>
        <taxon>Bacteria</taxon>
        <taxon>Pseudomonadati</taxon>
        <taxon>Pseudomonadota</taxon>
        <taxon>Alphaproteobacteria</taxon>
        <taxon>Rhodospirillales</taxon>
        <taxon>Rhodospirillaceae</taxon>
        <taxon>Magnetospirillum</taxon>
    </lineage>
</organism>
<dbReference type="EMBL" id="CU459003">
    <property type="protein sequence ID" value="CAM74229.1"/>
    <property type="molecule type" value="Genomic_DNA"/>
</dbReference>
<evidence type="ECO:0000313" key="3">
    <source>
        <dbReference type="EMBL" id="CAM74229.1"/>
    </source>
</evidence>
<accession>A4TUC2</accession>
<dbReference type="InterPro" id="IPR051199">
    <property type="entry name" value="LPS_LOS_Heptosyltrfase"/>
</dbReference>
<proteinExistence type="predicted"/>
<dbReference type="GO" id="GO:0008713">
    <property type="term" value="F:ADP-heptose-lipopolysaccharide heptosyltransferase activity"/>
    <property type="evidence" value="ECO:0007669"/>
    <property type="project" value="TreeGrafter"/>
</dbReference>
<dbReference type="InterPro" id="IPR002201">
    <property type="entry name" value="Glyco_trans_9"/>
</dbReference>
<sequence length="308" mass="33453">MTSPRILVIKLGALGDFVQAFAPFAAIRAHHPGAEITLLTTRPFAEMAVASPYFDHVWIDEKPRLWQVAKLVRLRERLRGGQFTRVYDLQTSDRSSWYFRLIGAGVEWSGIAKGCSHPHANAQRDFLHTIERQAEQLAMAGIAEYPPADLSWAEADLSRFGLPHPFALLCPGGAPHRPAKRWSAEHFGEIAQWLTQRGITPVLVGTHKEKAEIDAITAACPQAVALTGRTGFLDILGLGRQAMLALGNDTGPMHLIAAAGAPSLVLFGADSNPDLCAPRGRVSLLRQDDLADLDPERVKAALAALVAD</sequence>
<dbReference type="RefSeq" id="WP_106003288.1">
    <property type="nucleotide sequence ID" value="NZ_CP027527.1"/>
</dbReference>
<dbReference type="GO" id="GO:0005829">
    <property type="term" value="C:cytosol"/>
    <property type="evidence" value="ECO:0007669"/>
    <property type="project" value="TreeGrafter"/>
</dbReference>
<dbReference type="PANTHER" id="PTHR30160">
    <property type="entry name" value="TETRAACYLDISACCHARIDE 4'-KINASE-RELATED"/>
    <property type="match status" value="1"/>
</dbReference>
<dbReference type="SUPFAM" id="SSF53756">
    <property type="entry name" value="UDP-Glycosyltransferase/glycogen phosphorylase"/>
    <property type="match status" value="1"/>
</dbReference>
<gene>
    <name evidence="3" type="ORF">MGR_0246</name>
</gene>
<dbReference type="Pfam" id="PF01075">
    <property type="entry name" value="Glyco_transf_9"/>
    <property type="match status" value="1"/>
</dbReference>
<protein>
    <submittedName>
        <fullName evidence="3">Glycosyl transferase, family 9</fullName>
    </submittedName>
</protein>
<dbReference type="PANTHER" id="PTHR30160:SF1">
    <property type="entry name" value="LIPOPOLYSACCHARIDE 1,2-N-ACETYLGLUCOSAMINETRANSFERASE-RELATED"/>
    <property type="match status" value="1"/>
</dbReference>
<evidence type="ECO:0000256" key="2">
    <source>
        <dbReference type="ARBA" id="ARBA00022679"/>
    </source>
</evidence>